<protein>
    <submittedName>
        <fullName evidence="1">Uncharacterized protein</fullName>
    </submittedName>
</protein>
<evidence type="ECO:0000313" key="1">
    <source>
        <dbReference type="EMBL" id="KAI9510833.1"/>
    </source>
</evidence>
<sequence>MSYNYYRYAPGWGTHQFQIGAPPLPAYQPLPSYDHSGATHSDYYHNTISRLSSGMGGFGKHEARMWHRRAYAGLGEVTRMMPQEIGAAAAYEAYRQFLYSDYERQREALRALAIAEAVSLWQDTGRAVDQYGLQMACDEAAATATNIITERELDDGYGMGFGGSHRSRRNSFNAYPFPVTPVLVDTQAVHSRQCIWYGGGSPLMMAGIFRPARSAAPCLCRVRNSLEFRTQARLEWVCRCTVDMQAHTAHGYDYLGAAVYSLPEDHHRHRHRHRHRRHRHRSHDRY</sequence>
<gene>
    <name evidence="1" type="ORF">F5148DRAFT_1176145</name>
</gene>
<dbReference type="EMBL" id="JAGFNK010000033">
    <property type="protein sequence ID" value="KAI9510833.1"/>
    <property type="molecule type" value="Genomic_DNA"/>
</dbReference>
<reference evidence="1" key="1">
    <citation type="submission" date="2021-03" db="EMBL/GenBank/DDBJ databases">
        <title>Evolutionary priming and transition to the ectomycorrhizal habit in an iconic lineage of mushroom-forming fungi: is preadaptation a requirement?</title>
        <authorList>
            <consortium name="DOE Joint Genome Institute"/>
            <person name="Looney B.P."/>
            <person name="Miyauchi S."/>
            <person name="Morin E."/>
            <person name="Drula E."/>
            <person name="Courty P.E."/>
            <person name="Chicoki N."/>
            <person name="Fauchery L."/>
            <person name="Kohler A."/>
            <person name="Kuo A."/>
            <person name="LaButti K."/>
            <person name="Pangilinan J."/>
            <person name="Lipzen A."/>
            <person name="Riley R."/>
            <person name="Andreopoulos W."/>
            <person name="He G."/>
            <person name="Johnson J."/>
            <person name="Barry K.W."/>
            <person name="Grigoriev I.V."/>
            <person name="Nagy L."/>
            <person name="Hibbett D."/>
            <person name="Henrissat B."/>
            <person name="Matheny P.B."/>
            <person name="Labbe J."/>
            <person name="Martin A.F."/>
        </authorList>
    </citation>
    <scope>NUCLEOTIDE SEQUENCE</scope>
    <source>
        <strain evidence="1">BPL698</strain>
    </source>
</reference>
<keyword evidence="2" id="KW-1185">Reference proteome</keyword>
<accession>A0ACC0UGZ3</accession>
<name>A0ACC0UGZ3_9AGAM</name>
<organism evidence="1 2">
    <name type="scientific">Russula earlei</name>
    <dbReference type="NCBI Taxonomy" id="71964"/>
    <lineage>
        <taxon>Eukaryota</taxon>
        <taxon>Fungi</taxon>
        <taxon>Dikarya</taxon>
        <taxon>Basidiomycota</taxon>
        <taxon>Agaricomycotina</taxon>
        <taxon>Agaricomycetes</taxon>
        <taxon>Russulales</taxon>
        <taxon>Russulaceae</taxon>
        <taxon>Russula</taxon>
    </lineage>
</organism>
<evidence type="ECO:0000313" key="2">
    <source>
        <dbReference type="Proteomes" id="UP001207468"/>
    </source>
</evidence>
<proteinExistence type="predicted"/>
<dbReference type="Proteomes" id="UP001207468">
    <property type="component" value="Unassembled WGS sequence"/>
</dbReference>
<comment type="caution">
    <text evidence="1">The sequence shown here is derived from an EMBL/GenBank/DDBJ whole genome shotgun (WGS) entry which is preliminary data.</text>
</comment>